<dbReference type="Gramene" id="CDY33166">
    <property type="protein sequence ID" value="CDY33166"/>
    <property type="gene ID" value="GSBRNA2T00053883001"/>
</dbReference>
<organism evidence="1 2">
    <name type="scientific">Brassica napus</name>
    <name type="common">Rape</name>
    <dbReference type="NCBI Taxonomy" id="3708"/>
    <lineage>
        <taxon>Eukaryota</taxon>
        <taxon>Viridiplantae</taxon>
        <taxon>Streptophyta</taxon>
        <taxon>Embryophyta</taxon>
        <taxon>Tracheophyta</taxon>
        <taxon>Spermatophyta</taxon>
        <taxon>Magnoliopsida</taxon>
        <taxon>eudicotyledons</taxon>
        <taxon>Gunneridae</taxon>
        <taxon>Pentapetalae</taxon>
        <taxon>rosids</taxon>
        <taxon>malvids</taxon>
        <taxon>Brassicales</taxon>
        <taxon>Brassicaceae</taxon>
        <taxon>Brassiceae</taxon>
        <taxon>Brassica</taxon>
    </lineage>
</organism>
<dbReference type="PaxDb" id="3708-A0A078H5M9"/>
<name>A0A078H5M9_BRANA</name>
<reference evidence="1 2" key="1">
    <citation type="journal article" date="2014" name="Science">
        <title>Plant genetics. Early allopolyploid evolution in the post-Neolithic Brassica napus oilseed genome.</title>
        <authorList>
            <person name="Chalhoub B."/>
            <person name="Denoeud F."/>
            <person name="Liu S."/>
            <person name="Parkin I.A."/>
            <person name="Tang H."/>
            <person name="Wang X."/>
            <person name="Chiquet J."/>
            <person name="Belcram H."/>
            <person name="Tong C."/>
            <person name="Samans B."/>
            <person name="Correa M."/>
            <person name="Da Silva C."/>
            <person name="Just J."/>
            <person name="Falentin C."/>
            <person name="Koh C.S."/>
            <person name="Le Clainche I."/>
            <person name="Bernard M."/>
            <person name="Bento P."/>
            <person name="Noel B."/>
            <person name="Labadie K."/>
            <person name="Alberti A."/>
            <person name="Charles M."/>
            <person name="Arnaud D."/>
            <person name="Guo H."/>
            <person name="Daviaud C."/>
            <person name="Alamery S."/>
            <person name="Jabbari K."/>
            <person name="Zhao M."/>
            <person name="Edger P.P."/>
            <person name="Chelaifa H."/>
            <person name="Tack D."/>
            <person name="Lassalle G."/>
            <person name="Mestiri I."/>
            <person name="Schnel N."/>
            <person name="Le Paslier M.C."/>
            <person name="Fan G."/>
            <person name="Renault V."/>
            <person name="Bayer P.E."/>
            <person name="Golicz A.A."/>
            <person name="Manoli S."/>
            <person name="Lee T.H."/>
            <person name="Thi V.H."/>
            <person name="Chalabi S."/>
            <person name="Hu Q."/>
            <person name="Fan C."/>
            <person name="Tollenaere R."/>
            <person name="Lu Y."/>
            <person name="Battail C."/>
            <person name="Shen J."/>
            <person name="Sidebottom C.H."/>
            <person name="Wang X."/>
            <person name="Canaguier A."/>
            <person name="Chauveau A."/>
            <person name="Berard A."/>
            <person name="Deniot G."/>
            <person name="Guan M."/>
            <person name="Liu Z."/>
            <person name="Sun F."/>
            <person name="Lim Y.P."/>
            <person name="Lyons E."/>
            <person name="Town C.D."/>
            <person name="Bancroft I."/>
            <person name="Wang X."/>
            <person name="Meng J."/>
            <person name="Ma J."/>
            <person name="Pires J.C."/>
            <person name="King G.J."/>
            <person name="Brunel D."/>
            <person name="Delourme R."/>
            <person name="Renard M."/>
            <person name="Aury J.M."/>
            <person name="Adams K.L."/>
            <person name="Batley J."/>
            <person name="Snowdon R.J."/>
            <person name="Tost J."/>
            <person name="Edwards D."/>
            <person name="Zhou Y."/>
            <person name="Hua W."/>
            <person name="Sharpe A.G."/>
            <person name="Paterson A.H."/>
            <person name="Guan C."/>
            <person name="Wincker P."/>
        </authorList>
    </citation>
    <scope>NUCLEOTIDE SEQUENCE [LARGE SCALE GENOMIC DNA]</scope>
    <source>
        <strain evidence="2">cv. Darmor-bzh</strain>
    </source>
</reference>
<evidence type="ECO:0000313" key="2">
    <source>
        <dbReference type="Proteomes" id="UP000028999"/>
    </source>
</evidence>
<evidence type="ECO:0000313" key="1">
    <source>
        <dbReference type="EMBL" id="CDY33166.1"/>
    </source>
</evidence>
<keyword evidence="2" id="KW-1185">Reference proteome</keyword>
<sequence length="21" mass="2412">MTSSNNKVSTSFFFQLLISLF</sequence>
<accession>A0A078H5M9</accession>
<gene>
    <name evidence="1" type="primary">BnaC04g08730D</name>
    <name evidence="1" type="ORF">GSBRNA2T00053883001</name>
</gene>
<dbReference type="EMBL" id="LK032308">
    <property type="protein sequence ID" value="CDY33166.1"/>
    <property type="molecule type" value="Genomic_DNA"/>
</dbReference>
<protein>
    <submittedName>
        <fullName evidence="1">BnaC04g08730D protein</fullName>
    </submittedName>
</protein>
<dbReference type="Proteomes" id="UP000028999">
    <property type="component" value="Unassembled WGS sequence"/>
</dbReference>
<proteinExistence type="predicted"/>
<dbReference type="AlphaFoldDB" id="A0A078H5M9"/>